<evidence type="ECO:0000313" key="2">
    <source>
        <dbReference type="EMBL" id="MBA4630714.1"/>
    </source>
</evidence>
<reference evidence="2" key="2">
    <citation type="submission" date="2020-07" db="EMBL/GenBank/DDBJ databases">
        <authorList>
            <person name="Vera ALvarez R."/>
            <person name="Arias-Moreno D.M."/>
            <person name="Jimenez-Jacinto V."/>
            <person name="Jimenez-Bremont J.F."/>
            <person name="Swaminathan K."/>
            <person name="Moose S.P."/>
            <person name="Guerrero-Gonzalez M.L."/>
            <person name="Marino-Ramirez L."/>
            <person name="Landsman D."/>
            <person name="Rodriguez-Kessler M."/>
            <person name="Delgado-Sanchez P."/>
        </authorList>
    </citation>
    <scope>NUCLEOTIDE SEQUENCE</scope>
    <source>
        <tissue evidence="2">Cladode</tissue>
    </source>
</reference>
<protein>
    <submittedName>
        <fullName evidence="2">Uncharacterized protein</fullName>
    </submittedName>
</protein>
<dbReference type="AlphaFoldDB" id="A0A7C8YZS3"/>
<accession>A0A7C8YZS3</accession>
<name>A0A7C8YZS3_OPUST</name>
<evidence type="ECO:0000256" key="1">
    <source>
        <dbReference type="SAM" id="MobiDB-lite"/>
    </source>
</evidence>
<reference evidence="2" key="1">
    <citation type="journal article" date="2013" name="J. Plant Res.">
        <title>Effect of fungi and light on seed germination of three Opuntia species from semiarid lands of central Mexico.</title>
        <authorList>
            <person name="Delgado-Sanchez P."/>
            <person name="Jimenez-Bremont J.F."/>
            <person name="Guerrero-Gonzalez Mde L."/>
            <person name="Flores J."/>
        </authorList>
    </citation>
    <scope>NUCLEOTIDE SEQUENCE</scope>
    <source>
        <tissue evidence="2">Cladode</tissue>
    </source>
</reference>
<sequence>MSFILLGERVIKFSRPVIPSPPRVLIQVESLCQGVGTVDRLVQREREGNTRLAQAHSQPHTPHKRLPSEFHPEYQLCSSNKSSSLMPIKWQMHAPHIQKIKLPLS</sequence>
<feature type="compositionally biased region" description="Polar residues" evidence="1">
    <location>
        <begin position="51"/>
        <end position="60"/>
    </location>
</feature>
<feature type="region of interest" description="Disordered" evidence="1">
    <location>
        <begin position="48"/>
        <end position="68"/>
    </location>
</feature>
<organism evidence="2">
    <name type="scientific">Opuntia streptacantha</name>
    <name type="common">Prickly pear cactus</name>
    <name type="synonym">Opuntia cardona</name>
    <dbReference type="NCBI Taxonomy" id="393608"/>
    <lineage>
        <taxon>Eukaryota</taxon>
        <taxon>Viridiplantae</taxon>
        <taxon>Streptophyta</taxon>
        <taxon>Embryophyta</taxon>
        <taxon>Tracheophyta</taxon>
        <taxon>Spermatophyta</taxon>
        <taxon>Magnoliopsida</taxon>
        <taxon>eudicotyledons</taxon>
        <taxon>Gunneridae</taxon>
        <taxon>Pentapetalae</taxon>
        <taxon>Caryophyllales</taxon>
        <taxon>Cactineae</taxon>
        <taxon>Cactaceae</taxon>
        <taxon>Opuntioideae</taxon>
        <taxon>Opuntia</taxon>
    </lineage>
</organism>
<proteinExistence type="predicted"/>
<dbReference type="EMBL" id="GISG01074884">
    <property type="protein sequence ID" value="MBA4630714.1"/>
    <property type="molecule type" value="Transcribed_RNA"/>
</dbReference>